<dbReference type="GeneTree" id="ENSGT00390000009277"/>
<evidence type="ECO:0000256" key="1">
    <source>
        <dbReference type="SAM" id="Phobius"/>
    </source>
</evidence>
<dbReference type="FunCoup" id="G3VVE5">
    <property type="interactions" value="435"/>
</dbReference>
<gene>
    <name evidence="2" type="primary">C15orf48</name>
</gene>
<dbReference type="AlphaFoldDB" id="G3VVE5"/>
<dbReference type="Pfam" id="PF06522">
    <property type="entry name" value="B12D"/>
    <property type="match status" value="1"/>
</dbReference>
<reference evidence="2" key="3">
    <citation type="submission" date="2025-09" db="UniProtKB">
        <authorList>
            <consortium name="Ensembl"/>
        </authorList>
    </citation>
    <scope>IDENTIFICATION</scope>
</reference>
<protein>
    <submittedName>
        <fullName evidence="2">Chromosome 15 open reading frame 48</fullName>
    </submittedName>
</protein>
<dbReference type="Ensembl" id="ENSSHAT00000007212.2">
    <property type="protein sequence ID" value="ENSSHAP00000007150.2"/>
    <property type="gene ID" value="ENSSHAG00000006212.2"/>
</dbReference>
<reference evidence="2 3" key="1">
    <citation type="journal article" date="2011" name="Proc. Natl. Acad. Sci. U.S.A.">
        <title>Genetic diversity and population structure of the endangered marsupial Sarcophilus harrisii (Tasmanian devil).</title>
        <authorList>
            <person name="Miller W."/>
            <person name="Hayes V.M."/>
            <person name="Ratan A."/>
            <person name="Petersen D.C."/>
            <person name="Wittekindt N.E."/>
            <person name="Miller J."/>
            <person name="Walenz B."/>
            <person name="Knight J."/>
            <person name="Qi J."/>
            <person name="Zhao F."/>
            <person name="Wang Q."/>
            <person name="Bedoya-Reina O.C."/>
            <person name="Katiyar N."/>
            <person name="Tomsho L.P."/>
            <person name="Kasson L.M."/>
            <person name="Hardie R.A."/>
            <person name="Woodbridge P."/>
            <person name="Tindall E.A."/>
            <person name="Bertelsen M.F."/>
            <person name="Dixon D."/>
            <person name="Pyecroft S."/>
            <person name="Helgen K.M."/>
            <person name="Lesk A.M."/>
            <person name="Pringle T.H."/>
            <person name="Patterson N."/>
            <person name="Zhang Y."/>
            <person name="Kreiss A."/>
            <person name="Woods G.M."/>
            <person name="Jones M.E."/>
            <person name="Schuster S.C."/>
        </authorList>
    </citation>
    <scope>NUCLEOTIDE SEQUENCE [LARGE SCALE GENOMIC DNA]</scope>
</reference>
<dbReference type="eggNOG" id="ENOG502TE5Q">
    <property type="taxonomic scope" value="Eukaryota"/>
</dbReference>
<name>G3VVE5_SARHA</name>
<keyword evidence="1" id="KW-0812">Transmembrane</keyword>
<dbReference type="InterPro" id="IPR010530">
    <property type="entry name" value="B12D"/>
</dbReference>
<feature type="transmembrane region" description="Helical" evidence="1">
    <location>
        <begin position="13"/>
        <end position="35"/>
    </location>
</feature>
<organism evidence="2 3">
    <name type="scientific">Sarcophilus harrisii</name>
    <name type="common">Tasmanian devil</name>
    <name type="synonym">Sarcophilus laniarius</name>
    <dbReference type="NCBI Taxonomy" id="9305"/>
    <lineage>
        <taxon>Eukaryota</taxon>
        <taxon>Metazoa</taxon>
        <taxon>Chordata</taxon>
        <taxon>Craniata</taxon>
        <taxon>Vertebrata</taxon>
        <taxon>Euteleostomi</taxon>
        <taxon>Mammalia</taxon>
        <taxon>Metatheria</taxon>
        <taxon>Dasyuromorphia</taxon>
        <taxon>Dasyuridae</taxon>
        <taxon>Sarcophilus</taxon>
    </lineage>
</organism>
<dbReference type="OrthoDB" id="5511684at2759"/>
<dbReference type="Proteomes" id="UP000007648">
    <property type="component" value="Unassembled WGS sequence"/>
</dbReference>
<sequence length="83" mass="9604">MNILELMMKRKELIPLIAFVSVAGFGAISMGLYSLSKSDVIINKRKNPEPWENVNPNKPQKLITINQKWRPVEELQKVRKLTK</sequence>
<dbReference type="GO" id="GO:0005634">
    <property type="term" value="C:nucleus"/>
    <property type="evidence" value="ECO:0007669"/>
    <property type="project" value="Ensembl"/>
</dbReference>
<dbReference type="PANTHER" id="PTHR14256:SF3">
    <property type="entry name" value="NORMAL MUCOSA OF ESOPHAGUS-SPECIFIC GENE 1 PROTEIN"/>
    <property type="match status" value="1"/>
</dbReference>
<dbReference type="HOGENOM" id="CLU_178748_0_0_1"/>
<keyword evidence="1" id="KW-1133">Transmembrane helix</keyword>
<dbReference type="PANTHER" id="PTHR14256">
    <property type="entry name" value="NADH-UBIQUINONE OXIDOREDUCTASE MLRQ SUBUNIT"/>
    <property type="match status" value="1"/>
</dbReference>
<dbReference type="InParanoid" id="G3VVE5"/>
<keyword evidence="3" id="KW-1185">Reference proteome</keyword>
<proteinExistence type="predicted"/>
<evidence type="ECO:0000313" key="3">
    <source>
        <dbReference type="Proteomes" id="UP000007648"/>
    </source>
</evidence>
<keyword evidence="1" id="KW-0472">Membrane</keyword>
<evidence type="ECO:0000313" key="2">
    <source>
        <dbReference type="Ensembl" id="ENSSHAP00000007150.2"/>
    </source>
</evidence>
<dbReference type="GO" id="GO:0009617">
    <property type="term" value="P:response to bacterium"/>
    <property type="evidence" value="ECO:0007669"/>
    <property type="project" value="Ensembl"/>
</dbReference>
<reference evidence="2" key="2">
    <citation type="submission" date="2025-08" db="UniProtKB">
        <authorList>
            <consortium name="Ensembl"/>
        </authorList>
    </citation>
    <scope>IDENTIFICATION</scope>
</reference>
<dbReference type="KEGG" id="shr:100933089"/>
<accession>G3VVE5</accession>